<reference evidence="8" key="2">
    <citation type="journal article" date="2023" name="Plant Pathol.">
        <title>Dismantling and reorganizing Pseudomonas marginalis sensu#lato.</title>
        <authorList>
            <person name="Sawada H."/>
            <person name="Fujikawa T."/>
            <person name="Satou M."/>
        </authorList>
    </citation>
    <scope>NUCLEOTIDE SEQUENCE</scope>
    <source>
        <strain evidence="8">MAFF 301350</strain>
    </source>
</reference>
<evidence type="ECO:0000256" key="3">
    <source>
        <dbReference type="ARBA" id="ARBA00022519"/>
    </source>
</evidence>
<evidence type="ECO:0000259" key="7">
    <source>
        <dbReference type="Pfam" id="PF00535"/>
    </source>
</evidence>
<feature type="domain" description="Glycosyltransferase 2-like" evidence="7">
    <location>
        <begin position="4"/>
        <end position="124"/>
    </location>
</feature>
<protein>
    <submittedName>
        <fullName evidence="8">Glycosyltransferase</fullName>
        <ecNumber evidence="8">2.4.-.-</ecNumber>
    </submittedName>
</protein>
<dbReference type="AlphaFoldDB" id="A0A9Q2XNC8"/>
<evidence type="ECO:0000313" key="8">
    <source>
        <dbReference type="EMBL" id="MBV6290236.1"/>
    </source>
</evidence>
<keyword evidence="2" id="KW-1003">Cell membrane</keyword>
<dbReference type="Pfam" id="PF00535">
    <property type="entry name" value="Glycos_transf_2"/>
    <property type="match status" value="1"/>
</dbReference>
<dbReference type="GO" id="GO:0005886">
    <property type="term" value="C:plasma membrane"/>
    <property type="evidence" value="ECO:0007669"/>
    <property type="project" value="UniProtKB-SubCell"/>
</dbReference>
<evidence type="ECO:0000256" key="2">
    <source>
        <dbReference type="ARBA" id="ARBA00022475"/>
    </source>
</evidence>
<dbReference type="InterPro" id="IPR001173">
    <property type="entry name" value="Glyco_trans_2-like"/>
</dbReference>
<comment type="subcellular location">
    <subcellularLocation>
        <location evidence="1">Cell membrane</location>
    </subcellularLocation>
</comment>
<keyword evidence="5 8" id="KW-0808">Transferase</keyword>
<gene>
    <name evidence="8" type="ORF">KUO17_24990</name>
</gene>
<keyword evidence="9" id="KW-1185">Reference proteome</keyword>
<accession>A0A9Q2XNC8</accession>
<dbReference type="Proteomes" id="UP001106592">
    <property type="component" value="Unassembled WGS sequence"/>
</dbReference>
<dbReference type="PANTHER" id="PTHR43646">
    <property type="entry name" value="GLYCOSYLTRANSFERASE"/>
    <property type="match status" value="1"/>
</dbReference>
<comment type="caution">
    <text evidence="8">The sequence shown here is derived from an EMBL/GenBank/DDBJ whole genome shotgun (WGS) entry which is preliminary data.</text>
</comment>
<evidence type="ECO:0000313" key="9">
    <source>
        <dbReference type="Proteomes" id="UP001106592"/>
    </source>
</evidence>
<dbReference type="EMBL" id="JAHTBI010000120">
    <property type="protein sequence ID" value="MBV6290236.1"/>
    <property type="molecule type" value="Genomic_DNA"/>
</dbReference>
<keyword evidence="4 8" id="KW-0328">Glycosyltransferase</keyword>
<dbReference type="RefSeq" id="WP_217978236.1">
    <property type="nucleotide sequence ID" value="NZ_JAHTBI010000120.1"/>
</dbReference>
<organism evidence="8 9">
    <name type="scientific">Pseudomonas aegrilactucae</name>
    <dbReference type="NCBI Taxonomy" id="2854028"/>
    <lineage>
        <taxon>Bacteria</taxon>
        <taxon>Pseudomonadati</taxon>
        <taxon>Pseudomonadota</taxon>
        <taxon>Gammaproteobacteria</taxon>
        <taxon>Pseudomonadales</taxon>
        <taxon>Pseudomonadaceae</taxon>
        <taxon>Pseudomonas</taxon>
    </lineage>
</organism>
<reference evidence="8" key="1">
    <citation type="journal article" date="2022" name="Int. J. Syst. Evol. Microbiol.">
        <title>Pseudomonas aegrilactucae sp. nov. and Pseudomonas morbosilactucae sp. nov., pathogens causing bacterial rot of lettuce in Japan.</title>
        <authorList>
            <person name="Sawada H."/>
            <person name="Fujikawa T."/>
            <person name="Satou M."/>
        </authorList>
    </citation>
    <scope>NUCLEOTIDE SEQUENCE</scope>
    <source>
        <strain evidence="8">MAFF 301350</strain>
    </source>
</reference>
<name>A0A9Q2XNC8_9PSED</name>
<keyword evidence="3" id="KW-0997">Cell inner membrane</keyword>
<keyword evidence="6" id="KW-0472">Membrane</keyword>
<evidence type="ECO:0000256" key="4">
    <source>
        <dbReference type="ARBA" id="ARBA00022676"/>
    </source>
</evidence>
<sequence>MIAVIVPAHNEEQHLPACLRALRQAASRAEDLGETVEVLVVLDQCSDASEAIALAHGVHTLNVTARNVGFARRAGASWMLERGARWLACTDADSRVPADWLVYQLDCAADVVCGTVHIEHWQADQDAALQARYLAHYQAREDHRHVHGANLGICARAYQRVGGFQALALDEDVQLISDLQLSGARIVWTARNSVSTSSRGDCRARGGFGDFLTGLAITP</sequence>
<evidence type="ECO:0000256" key="1">
    <source>
        <dbReference type="ARBA" id="ARBA00004236"/>
    </source>
</evidence>
<evidence type="ECO:0000256" key="6">
    <source>
        <dbReference type="ARBA" id="ARBA00023136"/>
    </source>
</evidence>
<dbReference type="GO" id="GO:0016757">
    <property type="term" value="F:glycosyltransferase activity"/>
    <property type="evidence" value="ECO:0007669"/>
    <property type="project" value="UniProtKB-KW"/>
</dbReference>
<evidence type="ECO:0000256" key="5">
    <source>
        <dbReference type="ARBA" id="ARBA00022679"/>
    </source>
</evidence>
<proteinExistence type="predicted"/>
<dbReference type="PANTHER" id="PTHR43646:SF2">
    <property type="entry name" value="GLYCOSYLTRANSFERASE 2-LIKE DOMAIN-CONTAINING PROTEIN"/>
    <property type="match status" value="1"/>
</dbReference>
<dbReference type="EC" id="2.4.-.-" evidence="8"/>